<proteinExistence type="predicted"/>
<feature type="transmembrane region" description="Helical" evidence="1">
    <location>
        <begin position="60"/>
        <end position="80"/>
    </location>
</feature>
<dbReference type="GeneID" id="42004957"/>
<reference evidence="2 3" key="1">
    <citation type="journal article" date="2019" name="Sci. Rep.">
        <title>Comparative genomics of chytrid fungi reveal insights into the obligate biotrophic and pathogenic lifestyle of Synchytrium endobioticum.</title>
        <authorList>
            <person name="van de Vossenberg B.T.L.H."/>
            <person name="Warris S."/>
            <person name="Nguyen H.D.T."/>
            <person name="van Gent-Pelzer M.P.E."/>
            <person name="Joly D.L."/>
            <person name="van de Geest H.C."/>
            <person name="Bonants P.J.M."/>
            <person name="Smith D.S."/>
            <person name="Levesque C.A."/>
            <person name="van der Lee T.A.J."/>
        </authorList>
    </citation>
    <scope>NUCLEOTIDE SEQUENCE [LARGE SCALE GENOMIC DNA]</scope>
    <source>
        <strain evidence="2 3">JEL517</strain>
    </source>
</reference>
<keyword evidence="1" id="KW-0472">Membrane</keyword>
<evidence type="ECO:0000256" key="1">
    <source>
        <dbReference type="SAM" id="Phobius"/>
    </source>
</evidence>
<name>A0A507C0T7_9FUNG</name>
<keyword evidence="1" id="KW-1133">Transmembrane helix</keyword>
<dbReference type="RefSeq" id="XP_031024314.1">
    <property type="nucleotide sequence ID" value="XM_031169660.1"/>
</dbReference>
<dbReference type="EMBL" id="QEAO01000021">
    <property type="protein sequence ID" value="TPX33302.1"/>
    <property type="molecule type" value="Genomic_DNA"/>
</dbReference>
<accession>A0A507C0T7</accession>
<protein>
    <submittedName>
        <fullName evidence="2">Uncharacterized protein</fullName>
    </submittedName>
</protein>
<feature type="transmembrane region" description="Helical" evidence="1">
    <location>
        <begin position="148"/>
        <end position="177"/>
    </location>
</feature>
<sequence>MGRRGRVGNDNAMRGMDTKVVRHYESQYRGTRFITILVNLIQLVTVAVSVYYATMSSNSYYSLVQLLEMVCPLLCFVAMFRFDMEDKEKAAFLWVECSRIFFMFCFFCVISSGVNIYLILIRFGFVAISVSDPTANQILYGNPNGTVYGFSFATILKVTPCVMVGANLIGLALGIFWHRKSIHRAIPCKFS</sequence>
<evidence type="ECO:0000313" key="3">
    <source>
        <dbReference type="Proteomes" id="UP000319731"/>
    </source>
</evidence>
<feature type="transmembrane region" description="Helical" evidence="1">
    <location>
        <begin position="101"/>
        <end position="128"/>
    </location>
</feature>
<dbReference type="OrthoDB" id="10372162at2759"/>
<dbReference type="Proteomes" id="UP000319731">
    <property type="component" value="Unassembled WGS sequence"/>
</dbReference>
<gene>
    <name evidence="2" type="ORF">SmJEL517_g03732</name>
</gene>
<dbReference type="AlphaFoldDB" id="A0A507C0T7"/>
<keyword evidence="1" id="KW-0812">Transmembrane</keyword>
<keyword evidence="3" id="KW-1185">Reference proteome</keyword>
<comment type="caution">
    <text evidence="2">The sequence shown here is derived from an EMBL/GenBank/DDBJ whole genome shotgun (WGS) entry which is preliminary data.</text>
</comment>
<organism evidence="2 3">
    <name type="scientific">Synchytrium microbalum</name>
    <dbReference type="NCBI Taxonomy" id="1806994"/>
    <lineage>
        <taxon>Eukaryota</taxon>
        <taxon>Fungi</taxon>
        <taxon>Fungi incertae sedis</taxon>
        <taxon>Chytridiomycota</taxon>
        <taxon>Chytridiomycota incertae sedis</taxon>
        <taxon>Chytridiomycetes</taxon>
        <taxon>Synchytriales</taxon>
        <taxon>Synchytriaceae</taxon>
        <taxon>Synchytrium</taxon>
    </lineage>
</organism>
<evidence type="ECO:0000313" key="2">
    <source>
        <dbReference type="EMBL" id="TPX33302.1"/>
    </source>
</evidence>
<feature type="transmembrane region" description="Helical" evidence="1">
    <location>
        <begin position="33"/>
        <end position="54"/>
    </location>
</feature>